<dbReference type="GO" id="GO:0003677">
    <property type="term" value="F:DNA binding"/>
    <property type="evidence" value="ECO:0007669"/>
    <property type="project" value="InterPro"/>
</dbReference>
<accession>D8T3G2</accession>
<protein>
    <submittedName>
        <fullName evidence="2">Uncharacterized protein</fullName>
    </submittedName>
</protein>
<feature type="region of interest" description="Disordered" evidence="1">
    <location>
        <begin position="288"/>
        <end position="312"/>
    </location>
</feature>
<sequence>MFFCFNRVLKLAREARVARTGVLEEEVDILNDPRFLTARNTASHVIQKAALETTRPTSIGSKHVYLSMAELKAVLTLPEFLPHSPNGLFRFNQRVSKNYQVDLMNCKNMDRWPVVDLYEIDTPSVYKAFKLFFDKHLAVGDGEDLNKQSFFLACNDCLNMTDNWYCRGARIGEHKISEVVKLVAAKTGFSLSAKDIRHSAITTMSVCNTPMEDCMELIGHKRVENMEQTNFGKHQSILYGAMRLVEMTINRLKIVSSNNKILQQPSPREEIHEQELNHHQVLDVIEEQQGGHDKQHETVHETVPEPVPEHGK</sequence>
<dbReference type="AlphaFoldDB" id="D8T3G2"/>
<keyword evidence="3" id="KW-1185">Reference proteome</keyword>
<dbReference type="InParanoid" id="D8T3G2"/>
<dbReference type="EMBL" id="GL377669">
    <property type="protein sequence ID" value="EFJ08823.1"/>
    <property type="molecule type" value="Genomic_DNA"/>
</dbReference>
<dbReference type="Gramene" id="EFJ08823">
    <property type="protein sequence ID" value="EFJ08823"/>
    <property type="gene ID" value="SELMODRAFT_428622"/>
</dbReference>
<dbReference type="Gene3D" id="1.10.443.10">
    <property type="entry name" value="Intergrase catalytic core"/>
    <property type="match status" value="1"/>
</dbReference>
<evidence type="ECO:0000313" key="3">
    <source>
        <dbReference type="Proteomes" id="UP000001514"/>
    </source>
</evidence>
<dbReference type="Proteomes" id="UP000001514">
    <property type="component" value="Unassembled WGS sequence"/>
</dbReference>
<reference evidence="2 3" key="1">
    <citation type="journal article" date="2011" name="Science">
        <title>The Selaginella genome identifies genetic changes associated with the evolution of vascular plants.</title>
        <authorList>
            <person name="Banks J.A."/>
            <person name="Nishiyama T."/>
            <person name="Hasebe M."/>
            <person name="Bowman J.L."/>
            <person name="Gribskov M."/>
            <person name="dePamphilis C."/>
            <person name="Albert V.A."/>
            <person name="Aono N."/>
            <person name="Aoyama T."/>
            <person name="Ambrose B.A."/>
            <person name="Ashton N.W."/>
            <person name="Axtell M.J."/>
            <person name="Barker E."/>
            <person name="Barker M.S."/>
            <person name="Bennetzen J.L."/>
            <person name="Bonawitz N.D."/>
            <person name="Chapple C."/>
            <person name="Cheng C."/>
            <person name="Correa L.G."/>
            <person name="Dacre M."/>
            <person name="DeBarry J."/>
            <person name="Dreyer I."/>
            <person name="Elias M."/>
            <person name="Engstrom E.M."/>
            <person name="Estelle M."/>
            <person name="Feng L."/>
            <person name="Finet C."/>
            <person name="Floyd S.K."/>
            <person name="Frommer W.B."/>
            <person name="Fujita T."/>
            <person name="Gramzow L."/>
            <person name="Gutensohn M."/>
            <person name="Harholt J."/>
            <person name="Hattori M."/>
            <person name="Heyl A."/>
            <person name="Hirai T."/>
            <person name="Hiwatashi Y."/>
            <person name="Ishikawa M."/>
            <person name="Iwata M."/>
            <person name="Karol K.G."/>
            <person name="Koehler B."/>
            <person name="Kolukisaoglu U."/>
            <person name="Kubo M."/>
            <person name="Kurata T."/>
            <person name="Lalonde S."/>
            <person name="Li K."/>
            <person name="Li Y."/>
            <person name="Litt A."/>
            <person name="Lyons E."/>
            <person name="Manning G."/>
            <person name="Maruyama T."/>
            <person name="Michael T.P."/>
            <person name="Mikami K."/>
            <person name="Miyazaki S."/>
            <person name="Morinaga S."/>
            <person name="Murata T."/>
            <person name="Mueller-Roeber B."/>
            <person name="Nelson D.R."/>
            <person name="Obara M."/>
            <person name="Oguri Y."/>
            <person name="Olmstead R.G."/>
            <person name="Onodera N."/>
            <person name="Petersen B.L."/>
            <person name="Pils B."/>
            <person name="Prigge M."/>
            <person name="Rensing S.A."/>
            <person name="Riano-Pachon D.M."/>
            <person name="Roberts A.W."/>
            <person name="Sato Y."/>
            <person name="Scheller H.V."/>
            <person name="Schulz B."/>
            <person name="Schulz C."/>
            <person name="Shakirov E.V."/>
            <person name="Shibagaki N."/>
            <person name="Shinohara N."/>
            <person name="Shippen D.E."/>
            <person name="Soerensen I."/>
            <person name="Sotooka R."/>
            <person name="Sugimoto N."/>
            <person name="Sugita M."/>
            <person name="Sumikawa N."/>
            <person name="Tanurdzic M."/>
            <person name="Theissen G."/>
            <person name="Ulvskov P."/>
            <person name="Wakazuki S."/>
            <person name="Weng J.K."/>
            <person name="Willats W.W."/>
            <person name="Wipf D."/>
            <person name="Wolf P.G."/>
            <person name="Yang L."/>
            <person name="Zimmer A.D."/>
            <person name="Zhu Q."/>
            <person name="Mitros T."/>
            <person name="Hellsten U."/>
            <person name="Loque D."/>
            <person name="Otillar R."/>
            <person name="Salamov A."/>
            <person name="Schmutz J."/>
            <person name="Shapiro H."/>
            <person name="Lindquist E."/>
            <person name="Lucas S."/>
            <person name="Rokhsar D."/>
            <person name="Grigoriev I.V."/>
        </authorList>
    </citation>
    <scope>NUCLEOTIDE SEQUENCE [LARGE SCALE GENOMIC DNA]</scope>
</reference>
<gene>
    <name evidence="2" type="ORF">SELMODRAFT_428622</name>
</gene>
<evidence type="ECO:0000313" key="2">
    <source>
        <dbReference type="EMBL" id="EFJ08823.1"/>
    </source>
</evidence>
<dbReference type="InterPro" id="IPR013762">
    <property type="entry name" value="Integrase-like_cat_sf"/>
</dbReference>
<proteinExistence type="predicted"/>
<feature type="compositionally biased region" description="Basic and acidic residues" evidence="1">
    <location>
        <begin position="289"/>
        <end position="312"/>
    </location>
</feature>
<evidence type="ECO:0000256" key="1">
    <source>
        <dbReference type="SAM" id="MobiDB-lite"/>
    </source>
</evidence>
<dbReference type="GO" id="GO:0015074">
    <property type="term" value="P:DNA integration"/>
    <property type="evidence" value="ECO:0007669"/>
    <property type="project" value="InterPro"/>
</dbReference>
<name>D8T3G2_SELML</name>
<dbReference type="KEGG" id="smo:SELMODRAFT_428622"/>
<dbReference type="HOGENOM" id="CLU_892544_0_0_1"/>
<dbReference type="GO" id="GO:0006310">
    <property type="term" value="P:DNA recombination"/>
    <property type="evidence" value="ECO:0007669"/>
    <property type="project" value="InterPro"/>
</dbReference>
<organism evidence="3">
    <name type="scientific">Selaginella moellendorffii</name>
    <name type="common">Spikemoss</name>
    <dbReference type="NCBI Taxonomy" id="88036"/>
    <lineage>
        <taxon>Eukaryota</taxon>
        <taxon>Viridiplantae</taxon>
        <taxon>Streptophyta</taxon>
        <taxon>Embryophyta</taxon>
        <taxon>Tracheophyta</taxon>
        <taxon>Lycopodiopsida</taxon>
        <taxon>Selaginellales</taxon>
        <taxon>Selaginellaceae</taxon>
        <taxon>Selaginella</taxon>
    </lineage>
</organism>